<dbReference type="WBParaSite" id="TCONS_00010864.p1">
    <property type="protein sequence ID" value="TCONS_00010864.p1"/>
    <property type="gene ID" value="XLOC_004624"/>
</dbReference>
<dbReference type="InterPro" id="IPR006149">
    <property type="entry name" value="EB_dom"/>
</dbReference>
<feature type="transmembrane region" description="Helical" evidence="1">
    <location>
        <begin position="137"/>
        <end position="157"/>
    </location>
</feature>
<dbReference type="Pfam" id="PF01683">
    <property type="entry name" value="EB"/>
    <property type="match status" value="1"/>
</dbReference>
<evidence type="ECO:0000313" key="3">
    <source>
        <dbReference type="Proteomes" id="UP000035681"/>
    </source>
</evidence>
<accession>A0AAF5DFR7</accession>
<dbReference type="InterPro" id="IPR019426">
    <property type="entry name" value="7TM_GPCR_serpentine_rcpt_Srv"/>
</dbReference>
<feature type="transmembrane region" description="Helical" evidence="1">
    <location>
        <begin position="278"/>
        <end position="303"/>
    </location>
</feature>
<feature type="transmembrane region" description="Helical" evidence="1">
    <location>
        <begin position="50"/>
        <end position="68"/>
    </location>
</feature>
<dbReference type="AlphaFoldDB" id="A0AAF5DFR7"/>
<protein>
    <recommendedName>
        <fullName evidence="2">EB domain-containing protein</fullName>
    </recommendedName>
</protein>
<dbReference type="PANTHER" id="PTHR31552:SF8">
    <property type="entry name" value="SERPENTINE RECEPTOR CLASS GAMMA"/>
    <property type="match status" value="1"/>
</dbReference>
<feature type="transmembrane region" description="Helical" evidence="1">
    <location>
        <begin position="189"/>
        <end position="215"/>
    </location>
</feature>
<sequence>KNFTQIEMIYQNIIFICITIFEIPSIFLLLIITVILLIYNKKKINLTNPFYSILFWINITDILSYTTFTIHHRFPNYGILISFYHILSKCRFDVRIFEFMRNFTIILKLILTFLLSLNILTSILIPTRHKILWNKYLIFILLSIFTLSLTLTWPLLIDQMSYIQQDSTNIYLGFRAKWFSNNAGWYNSFLVMSSLSLIFLTLTSLINFTILYLLIRYKKKSRKFQSHKISFKFNEKYNYKNEKNFFIMAVISFLGQFILVIDNYVSGLFNQMKSFDKFYFMIMIFPIVNDITIFPLTWTLIYISKPLRIVVYSLISCKIHKITINKNNCNCKLLYHHFLNLLYFVIILLNINLVNSILGAVCRTTKDCGFGNFCSDRKCRKNNCATNQECQEGELCFFGRVDTQYKKACFPFDIESTISINSLELCPGGGTPIKTKENIYETCDYINSCAGSGICNPNYGICCTKIRTCPIPSKPLINSQNRKPLICQLRGLSPINCPIGSICHNVTGFCCSNEDLQPPNIIINIKEIPYSLVGEPCTKEKGCGTGASCECTKGINCKCLCIKDMGYFVDNTGKYCKRTRRRLQERCTTDIECSSAFSLCVMNKCNCKPGFKKDSHGGCIPTFYSCLNNAKPLMDDNNKIKSCTIYSTRSTYYTGFYPEDIKFYNNNLTNVIEKNNIPMYSESILNEEPLNLTKFEFDDNEELKNIVVRDDISTEDCPDTHYCVPVFDVPKTPNLYQGFCCPKPSKNVPVCPVGLPHHSSIGPNFGCTNCPFDQYYCHQDSLYGSKDICCPKPCVSPEDVYIDGNCYPIAFYGDSCIFDDQCMGRKKINKILTTTSLFDMINTMSCIKNICSCPPGWLHEDGACTKLECKVGIKGTPLTNSEGKIMSCIRSSDCSQGSFCDHSIGSCCKGNNRCPSGYAETGELCKDKQCSNGNICITTRNRRSKICCVEEN</sequence>
<feature type="transmembrane region" description="Helical" evidence="1">
    <location>
        <begin position="245"/>
        <end position="266"/>
    </location>
</feature>
<keyword evidence="1" id="KW-0472">Membrane</keyword>
<dbReference type="InterPro" id="IPR006150">
    <property type="entry name" value="Cys_repeat_1"/>
</dbReference>
<dbReference type="Pfam" id="PF10323">
    <property type="entry name" value="7TM_GPCR_Srv"/>
    <property type="match status" value="1"/>
</dbReference>
<dbReference type="SMART" id="SM00289">
    <property type="entry name" value="WR1"/>
    <property type="match status" value="5"/>
</dbReference>
<name>A0AAF5DFR7_STRER</name>
<proteinExistence type="predicted"/>
<evidence type="ECO:0000259" key="2">
    <source>
        <dbReference type="Pfam" id="PF01683"/>
    </source>
</evidence>
<organism evidence="3 4">
    <name type="scientific">Strongyloides stercoralis</name>
    <name type="common">Threadworm</name>
    <dbReference type="NCBI Taxonomy" id="6248"/>
    <lineage>
        <taxon>Eukaryota</taxon>
        <taxon>Metazoa</taxon>
        <taxon>Ecdysozoa</taxon>
        <taxon>Nematoda</taxon>
        <taxon>Chromadorea</taxon>
        <taxon>Rhabditida</taxon>
        <taxon>Tylenchina</taxon>
        <taxon>Panagrolaimomorpha</taxon>
        <taxon>Strongyloidoidea</taxon>
        <taxon>Strongyloididae</taxon>
        <taxon>Strongyloides</taxon>
    </lineage>
</organism>
<keyword evidence="1" id="KW-1133">Transmembrane helix</keyword>
<feature type="transmembrane region" description="Helical" evidence="1">
    <location>
        <begin position="341"/>
        <end position="361"/>
    </location>
</feature>
<dbReference type="Proteomes" id="UP000035681">
    <property type="component" value="Unplaced"/>
</dbReference>
<feature type="transmembrane region" description="Helical" evidence="1">
    <location>
        <begin position="12"/>
        <end position="38"/>
    </location>
</feature>
<reference evidence="4" key="1">
    <citation type="submission" date="2024-02" db="UniProtKB">
        <authorList>
            <consortium name="WormBaseParasite"/>
        </authorList>
    </citation>
    <scope>IDENTIFICATION</scope>
</reference>
<feature type="transmembrane region" description="Helical" evidence="1">
    <location>
        <begin position="105"/>
        <end position="125"/>
    </location>
</feature>
<dbReference type="PANTHER" id="PTHR31552">
    <property type="entry name" value="SERPENTINE RECEPTOR CLASS GAMMA"/>
    <property type="match status" value="1"/>
</dbReference>
<keyword evidence="1" id="KW-0812">Transmembrane</keyword>
<keyword evidence="3" id="KW-1185">Reference proteome</keyword>
<feature type="domain" description="EB" evidence="2">
    <location>
        <begin position="794"/>
        <end position="864"/>
    </location>
</feature>
<evidence type="ECO:0000313" key="4">
    <source>
        <dbReference type="WBParaSite" id="TCONS_00010864.p1"/>
    </source>
</evidence>
<evidence type="ECO:0000256" key="1">
    <source>
        <dbReference type="SAM" id="Phobius"/>
    </source>
</evidence>